<dbReference type="PROSITE" id="PS00178">
    <property type="entry name" value="AA_TRNA_LIGASE_I"/>
    <property type="match status" value="1"/>
</dbReference>
<evidence type="ECO:0000256" key="5">
    <source>
        <dbReference type="ARBA" id="ARBA00022840"/>
    </source>
</evidence>
<feature type="compositionally biased region" description="Basic and acidic residues" evidence="11">
    <location>
        <begin position="191"/>
        <end position="204"/>
    </location>
</feature>
<evidence type="ECO:0000256" key="3">
    <source>
        <dbReference type="ARBA" id="ARBA00022598"/>
    </source>
</evidence>
<keyword evidence="6 10" id="KW-0648">Protein biosynthesis</keyword>
<dbReference type="Gene3D" id="2.40.240.10">
    <property type="entry name" value="Ribosomal Protein L25, Chain P"/>
    <property type="match status" value="2"/>
</dbReference>
<dbReference type="GO" id="GO:0004819">
    <property type="term" value="F:glutamine-tRNA ligase activity"/>
    <property type="evidence" value="ECO:0007669"/>
    <property type="project" value="UniProtKB-EC"/>
</dbReference>
<protein>
    <recommendedName>
        <fullName evidence="2">glutamine--tRNA ligase</fullName>
        <ecNumber evidence="2">6.1.1.18</ecNumber>
    </recommendedName>
    <alternativeName>
        <fullName evidence="8">Glutaminyl-tRNA synthetase</fullName>
    </alternativeName>
</protein>
<dbReference type="NCBIfam" id="TIGR00440">
    <property type="entry name" value="glnS"/>
    <property type="match status" value="1"/>
</dbReference>
<evidence type="ECO:0000256" key="1">
    <source>
        <dbReference type="ARBA" id="ARBA00005594"/>
    </source>
</evidence>
<dbReference type="Pfam" id="PF04558">
    <property type="entry name" value="tRNA_synt_1c_R1"/>
    <property type="match status" value="1"/>
</dbReference>
<reference evidence="16" key="2">
    <citation type="submission" date="2021-10" db="EMBL/GenBank/DDBJ databases">
        <title>Phylogenomics reveals ancestral predisposition of the termite-cultivated fungus Termitomyces towards a domesticated lifestyle.</title>
        <authorList>
            <person name="Auxier B."/>
            <person name="Grum-Grzhimaylo A."/>
            <person name="Cardenas M.E."/>
            <person name="Lodge J.D."/>
            <person name="Laessoe T."/>
            <person name="Pedersen O."/>
            <person name="Smith M.E."/>
            <person name="Kuyper T.W."/>
            <person name="Franco-Molano E.A."/>
            <person name="Baroni T.J."/>
            <person name="Aanen D.K."/>
        </authorList>
    </citation>
    <scope>NUCLEOTIDE SEQUENCE</scope>
    <source>
        <strain evidence="16">AP01</strain>
        <tissue evidence="16">Mycelium</tissue>
    </source>
</reference>
<keyword evidence="4 10" id="KW-0547">Nucleotide-binding</keyword>
<feature type="region of interest" description="Disordered" evidence="11">
    <location>
        <begin position="750"/>
        <end position="780"/>
    </location>
</feature>
<comment type="caution">
    <text evidence="16">The sequence shown here is derived from an EMBL/GenBank/DDBJ whole genome shotgun (WGS) entry which is preliminary data.</text>
</comment>
<dbReference type="Pfam" id="PF03950">
    <property type="entry name" value="tRNA-synt_1c_C"/>
    <property type="match status" value="1"/>
</dbReference>
<dbReference type="InterPro" id="IPR020058">
    <property type="entry name" value="Glu/Gln-tRNA-synth_Ib_cat-dom"/>
</dbReference>
<keyword evidence="7 10" id="KW-0030">Aminoacyl-tRNA synthetase</keyword>
<dbReference type="SUPFAM" id="SSF50715">
    <property type="entry name" value="Ribosomal protein L25-like"/>
    <property type="match status" value="1"/>
</dbReference>
<dbReference type="AlphaFoldDB" id="A0A9P7GFW9"/>
<dbReference type="InterPro" id="IPR007639">
    <property type="entry name" value="Gln-tRNA-synth_Ib_RNA-bd_N"/>
</dbReference>
<name>A0A9P7GFW9_9AGAR</name>
<dbReference type="CDD" id="cd00807">
    <property type="entry name" value="GlnRS_core"/>
    <property type="match status" value="1"/>
</dbReference>
<dbReference type="GO" id="GO:0005829">
    <property type="term" value="C:cytosol"/>
    <property type="evidence" value="ECO:0007669"/>
    <property type="project" value="TreeGrafter"/>
</dbReference>
<dbReference type="Pfam" id="PF00749">
    <property type="entry name" value="tRNA-synt_1c"/>
    <property type="match status" value="1"/>
</dbReference>
<dbReference type="Proteomes" id="UP000775547">
    <property type="component" value="Unassembled WGS sequence"/>
</dbReference>
<dbReference type="Gene3D" id="1.10.8.1290">
    <property type="entry name" value="Glutaminyl-tRNA synthetase, non-specific RNA binding region part 1, domain 1"/>
    <property type="match status" value="1"/>
</dbReference>
<dbReference type="SUPFAM" id="SSF52374">
    <property type="entry name" value="Nucleotidylyl transferase"/>
    <property type="match status" value="1"/>
</dbReference>
<sequence>MSKAAKPDPAVDPLIPLFKSIGLPQAKAQEAAKSPKAAVVLKDIIEGHPAIAQGELDEKQAVLVVALAGALAKSDGVGSVERDYIIAKISGGQLKSVDQVNAAVKYTEFHKAPIDDGEFDKECGVGFSITPTELHEKVTGYFKSNVVTGWANLGAVLGALKSSPELRWASPLEVKNAVEKVFLETFGAKETAKPKGKEPKKEAKPAAGKGKAPDTTIDETAARKSVFEEGFLGALHKPGENAQANPRHREAHLAATKGAVWTRFPPEPNGYLHIGHSKAIFVNFGFAAYHNGKCYLRYDDTNPEKEEAKYFESILEMVRWLGYEPWKITYSSDYFSELYDLAVELIKRGKAYVCHCSQEEIKADRGEKRGQPRPCVHRERPIAESLAEFQGMRHGKYRPKEANLRMKQDLEDGNPQMWDLTAYRVLDTPHHRTHDKWKIYPTYDFTHCLVDSIENISHSLCTTEFIASRQSYEWLCDAVDVFRPRQNEYGRLNLEGTIMSKRKIHALVTGAHVNGWDDPRLYSLIALRRRGVPPGAIISFVSTLGVSTTASNIEISRFEQTVRQYLEGSAPRLLMVMRPLKVIIENLPEDYLLIVEKPLHPKVPELGTSSIPFTRSLYIEADDFRLEDSKDYFRLAPGKTVGLFGAPYPVTYVSHKTDPTTGEVIEVVVKLENDGATKKPKAFIQWVAEHIPSGSPVRVDETRIFHRLFKSDRPSGDVTDLQPDSLEVVKGALIETGFWSLAKRSITSARKEAQERTEKAVKNTESTHTAPGDDTPHVTSEQLVGQECVRFQGLRVAYFALDKDARVTSLDEADDALPSRKQGDYLVLNRIVSLKEDSGKAA</sequence>
<organism evidence="16 17">
    <name type="scientific">Asterophora parasitica</name>
    <dbReference type="NCBI Taxonomy" id="117018"/>
    <lineage>
        <taxon>Eukaryota</taxon>
        <taxon>Fungi</taxon>
        <taxon>Dikarya</taxon>
        <taxon>Basidiomycota</taxon>
        <taxon>Agaricomycotina</taxon>
        <taxon>Agaricomycetes</taxon>
        <taxon>Agaricomycetidae</taxon>
        <taxon>Agaricales</taxon>
        <taxon>Tricholomatineae</taxon>
        <taxon>Lyophyllaceae</taxon>
        <taxon>Asterophora</taxon>
    </lineage>
</organism>
<evidence type="ECO:0000259" key="13">
    <source>
        <dbReference type="Pfam" id="PF03950"/>
    </source>
</evidence>
<evidence type="ECO:0000259" key="14">
    <source>
        <dbReference type="Pfam" id="PF04557"/>
    </source>
</evidence>
<proteinExistence type="inferred from homology"/>
<dbReference type="InterPro" id="IPR000924">
    <property type="entry name" value="Glu/Gln-tRNA-synth"/>
</dbReference>
<dbReference type="Gene3D" id="3.40.50.620">
    <property type="entry name" value="HUPs"/>
    <property type="match status" value="1"/>
</dbReference>
<dbReference type="InterPro" id="IPR020056">
    <property type="entry name" value="Rbsml_bL25/Gln-tRNA_synth_N"/>
</dbReference>
<dbReference type="OrthoDB" id="10250478at2759"/>
<keyword evidence="17" id="KW-1185">Reference proteome</keyword>
<feature type="domain" description="Glutaminyl-tRNA synthetase class Ib non-specific RNA-binding" evidence="14">
    <location>
        <begin position="174"/>
        <end position="252"/>
    </location>
</feature>
<evidence type="ECO:0000256" key="9">
    <source>
        <dbReference type="ARBA" id="ARBA00048270"/>
    </source>
</evidence>
<evidence type="ECO:0000256" key="6">
    <source>
        <dbReference type="ARBA" id="ARBA00022917"/>
    </source>
</evidence>
<dbReference type="InterPro" id="IPR050132">
    <property type="entry name" value="Gln/Glu-tRNA_Ligase"/>
</dbReference>
<reference evidence="16" key="1">
    <citation type="submission" date="2020-07" db="EMBL/GenBank/DDBJ databases">
        <authorList>
            <person name="Nieuwenhuis M."/>
            <person name="Van De Peppel L.J.J."/>
        </authorList>
    </citation>
    <scope>NUCLEOTIDE SEQUENCE</scope>
    <source>
        <strain evidence="16">AP01</strain>
        <tissue evidence="16">Mycelium</tissue>
    </source>
</reference>
<evidence type="ECO:0000259" key="15">
    <source>
        <dbReference type="Pfam" id="PF04558"/>
    </source>
</evidence>
<dbReference type="InterPro" id="IPR007638">
    <property type="entry name" value="Gln-tRNA-synth_Ib_RNA-bd_2"/>
</dbReference>
<dbReference type="InterPro" id="IPR042559">
    <property type="entry name" value="Gln-tRNA-synth_Ib_RNA-bd_N_2"/>
</dbReference>
<dbReference type="InterPro" id="IPR020059">
    <property type="entry name" value="Glu/Gln-tRNA-synth_Ib_codon-bd"/>
</dbReference>
<keyword evidence="3 10" id="KW-0436">Ligase</keyword>
<feature type="region of interest" description="Disordered" evidence="11">
    <location>
        <begin position="191"/>
        <end position="215"/>
    </location>
</feature>
<comment type="similarity">
    <text evidence="1 10">Belongs to the class-I aminoacyl-tRNA synthetase family.</text>
</comment>
<evidence type="ECO:0000256" key="10">
    <source>
        <dbReference type="RuleBase" id="RU363037"/>
    </source>
</evidence>
<feature type="compositionally biased region" description="Basic and acidic residues" evidence="11">
    <location>
        <begin position="750"/>
        <end position="762"/>
    </location>
</feature>
<comment type="catalytic activity">
    <reaction evidence="9">
        <text>tRNA(Gln) + L-glutamine + ATP = L-glutaminyl-tRNA(Gln) + AMP + diphosphate</text>
        <dbReference type="Rhea" id="RHEA:20121"/>
        <dbReference type="Rhea" id="RHEA-COMP:9662"/>
        <dbReference type="Rhea" id="RHEA-COMP:9681"/>
        <dbReference type="ChEBI" id="CHEBI:30616"/>
        <dbReference type="ChEBI" id="CHEBI:33019"/>
        <dbReference type="ChEBI" id="CHEBI:58359"/>
        <dbReference type="ChEBI" id="CHEBI:78442"/>
        <dbReference type="ChEBI" id="CHEBI:78521"/>
        <dbReference type="ChEBI" id="CHEBI:456215"/>
        <dbReference type="EC" id="6.1.1.18"/>
    </reaction>
</comment>
<dbReference type="InterPro" id="IPR014729">
    <property type="entry name" value="Rossmann-like_a/b/a_fold"/>
</dbReference>
<dbReference type="PANTHER" id="PTHR43097:SF4">
    <property type="entry name" value="GLUTAMINE--TRNA LIGASE"/>
    <property type="match status" value="1"/>
</dbReference>
<dbReference type="InterPro" id="IPR042558">
    <property type="entry name" value="Gln-tRNA-synth_Ib_RNA-bd_N_1"/>
</dbReference>
<dbReference type="EC" id="6.1.1.18" evidence="2"/>
<evidence type="ECO:0000256" key="7">
    <source>
        <dbReference type="ARBA" id="ARBA00023146"/>
    </source>
</evidence>
<dbReference type="InterPro" id="IPR001412">
    <property type="entry name" value="aa-tRNA-synth_I_CS"/>
</dbReference>
<keyword evidence="5 10" id="KW-0067">ATP-binding</keyword>
<evidence type="ECO:0000256" key="11">
    <source>
        <dbReference type="SAM" id="MobiDB-lite"/>
    </source>
</evidence>
<evidence type="ECO:0000256" key="8">
    <source>
        <dbReference type="ARBA" id="ARBA00030466"/>
    </source>
</evidence>
<dbReference type="Pfam" id="PF04557">
    <property type="entry name" value="tRNA_synt_1c_R2"/>
    <property type="match status" value="1"/>
</dbReference>
<feature type="domain" description="Glutamyl/glutaminyl-tRNA synthetase class Ib catalytic" evidence="12">
    <location>
        <begin position="260"/>
        <end position="567"/>
    </location>
</feature>
<gene>
    <name evidence="16" type="ORF">DXG03_000253</name>
</gene>
<dbReference type="GO" id="GO:0005524">
    <property type="term" value="F:ATP binding"/>
    <property type="evidence" value="ECO:0007669"/>
    <property type="project" value="UniProtKB-KW"/>
</dbReference>
<dbReference type="GO" id="GO:0006425">
    <property type="term" value="P:glutaminyl-tRNA aminoacylation"/>
    <property type="evidence" value="ECO:0007669"/>
    <property type="project" value="InterPro"/>
</dbReference>
<dbReference type="EMBL" id="JABCKV010000001">
    <property type="protein sequence ID" value="KAG5648904.1"/>
    <property type="molecule type" value="Genomic_DNA"/>
</dbReference>
<accession>A0A9P7GFW9</accession>
<evidence type="ECO:0000313" key="16">
    <source>
        <dbReference type="EMBL" id="KAG5648904.1"/>
    </source>
</evidence>
<dbReference type="InterPro" id="IPR004514">
    <property type="entry name" value="Gln-tRNA-synth"/>
</dbReference>
<evidence type="ECO:0000256" key="4">
    <source>
        <dbReference type="ARBA" id="ARBA00022741"/>
    </source>
</evidence>
<evidence type="ECO:0000313" key="17">
    <source>
        <dbReference type="Proteomes" id="UP000775547"/>
    </source>
</evidence>
<dbReference type="FunFam" id="2.40.240.10:FF:000007">
    <property type="entry name" value="Glutamine--tRNA ligase"/>
    <property type="match status" value="1"/>
</dbReference>
<evidence type="ECO:0000259" key="12">
    <source>
        <dbReference type="Pfam" id="PF00749"/>
    </source>
</evidence>
<feature type="domain" description="Glutamyl/glutaminyl-tRNA synthetase class Ib anti-codon binding" evidence="13">
    <location>
        <begin position="570"/>
        <end position="671"/>
    </location>
</feature>
<dbReference type="Gene3D" id="1.10.10.2420">
    <property type="match status" value="1"/>
</dbReference>
<evidence type="ECO:0000256" key="2">
    <source>
        <dbReference type="ARBA" id="ARBA00012836"/>
    </source>
</evidence>
<feature type="domain" description="Glutaminyl-tRNA synthetase class Ib non-specific RNA-binding" evidence="15">
    <location>
        <begin position="13"/>
        <end position="171"/>
    </location>
</feature>
<dbReference type="FunFam" id="3.40.50.620:FF:000183">
    <property type="entry name" value="Glutaminyl-tRNA synthetase"/>
    <property type="match status" value="1"/>
</dbReference>
<dbReference type="InterPro" id="IPR011035">
    <property type="entry name" value="Ribosomal_bL25/Gln-tRNA_synth"/>
</dbReference>
<dbReference type="PRINTS" id="PR00987">
    <property type="entry name" value="TRNASYNTHGLU"/>
</dbReference>
<dbReference type="PANTHER" id="PTHR43097">
    <property type="entry name" value="GLUTAMINE-TRNA LIGASE"/>
    <property type="match status" value="1"/>
</dbReference>